<evidence type="ECO:0000256" key="1">
    <source>
        <dbReference type="ARBA" id="ARBA00022801"/>
    </source>
</evidence>
<dbReference type="InterPro" id="IPR000073">
    <property type="entry name" value="AB_hydrolase_1"/>
</dbReference>
<dbReference type="EMBL" id="VFPH01000002">
    <property type="protein sequence ID" value="TQM38502.1"/>
    <property type="molecule type" value="Genomic_DNA"/>
</dbReference>
<feature type="domain" description="AB hydrolase-1" evidence="2">
    <location>
        <begin position="35"/>
        <end position="143"/>
    </location>
</feature>
<dbReference type="Pfam" id="PF00561">
    <property type="entry name" value="Abhydrolase_1"/>
    <property type="match status" value="1"/>
</dbReference>
<gene>
    <name evidence="3" type="ORF">FB388_5742</name>
</gene>
<dbReference type="Proteomes" id="UP000319818">
    <property type="component" value="Unassembled WGS sequence"/>
</dbReference>
<organism evidence="3 4">
    <name type="scientific">Pseudonocardia cypriaca</name>
    <dbReference type="NCBI Taxonomy" id="882449"/>
    <lineage>
        <taxon>Bacteria</taxon>
        <taxon>Bacillati</taxon>
        <taxon>Actinomycetota</taxon>
        <taxon>Actinomycetes</taxon>
        <taxon>Pseudonocardiales</taxon>
        <taxon>Pseudonocardiaceae</taxon>
        <taxon>Pseudonocardia</taxon>
    </lineage>
</organism>
<comment type="caution">
    <text evidence="3">The sequence shown here is derived from an EMBL/GenBank/DDBJ whole genome shotgun (WGS) entry which is preliminary data.</text>
</comment>
<dbReference type="GO" id="GO:0016787">
    <property type="term" value="F:hydrolase activity"/>
    <property type="evidence" value="ECO:0007669"/>
    <property type="project" value="UniProtKB-KW"/>
</dbReference>
<dbReference type="InterPro" id="IPR029058">
    <property type="entry name" value="AB_hydrolase_fold"/>
</dbReference>
<keyword evidence="1" id="KW-0378">Hydrolase</keyword>
<dbReference type="RefSeq" id="WP_142105169.1">
    <property type="nucleotide sequence ID" value="NZ_VFPH01000002.1"/>
</dbReference>
<dbReference type="InterPro" id="IPR000639">
    <property type="entry name" value="Epox_hydrolase-like"/>
</dbReference>
<dbReference type="AlphaFoldDB" id="A0A543FXD8"/>
<proteinExistence type="predicted"/>
<dbReference type="SUPFAM" id="SSF53474">
    <property type="entry name" value="alpha/beta-Hydrolases"/>
    <property type="match status" value="1"/>
</dbReference>
<accession>A0A543FXD8</accession>
<keyword evidence="4" id="KW-1185">Reference proteome</keyword>
<dbReference type="PANTHER" id="PTHR43329">
    <property type="entry name" value="EPOXIDE HYDROLASE"/>
    <property type="match status" value="1"/>
</dbReference>
<dbReference type="OrthoDB" id="2987348at2"/>
<dbReference type="Gene3D" id="3.40.50.1820">
    <property type="entry name" value="alpha/beta hydrolase"/>
    <property type="match status" value="1"/>
</dbReference>
<protein>
    <submittedName>
        <fullName evidence="3">Pimeloyl-ACP methyl ester carboxylesterase</fullName>
    </submittedName>
</protein>
<evidence type="ECO:0000313" key="4">
    <source>
        <dbReference type="Proteomes" id="UP000319818"/>
    </source>
</evidence>
<evidence type="ECO:0000259" key="2">
    <source>
        <dbReference type="Pfam" id="PF00561"/>
    </source>
</evidence>
<sequence>MKNVALEDTSTTGITHRSVQVGEIRMHIAEAGSGPLVVLLHGFPETWYSWRHQLLALAAAGYHAVAPDQRGYGRTELPDAVEDYTILHTVGDVIQLVDVLGEERAVLAGHDWGGVVTWHAALMRPDVVRGVVSLSTPFQPHADGAHLAGLRAVAGADYENYYSVYVQRPGVADEELGEDPRATVRRALYGASGEGYPWSPIVPAGGHLLDIWPEPGELPGWLTEQDIDTVAEDFARTGFTPALNWFRNFDRNWALTSPWHNAVITQPALYITGDRDLAAKLPGAAELIEGRSAAVPHAREAIVLPGCGHWIQQERSDDVSRAMISFVRSLAPWRT</sequence>
<reference evidence="3 4" key="1">
    <citation type="submission" date="2019-06" db="EMBL/GenBank/DDBJ databases">
        <title>Sequencing the genomes of 1000 actinobacteria strains.</title>
        <authorList>
            <person name="Klenk H.-P."/>
        </authorList>
    </citation>
    <scope>NUCLEOTIDE SEQUENCE [LARGE SCALE GENOMIC DNA]</scope>
    <source>
        <strain evidence="3 4">DSM 45511</strain>
    </source>
</reference>
<dbReference type="PRINTS" id="PR00412">
    <property type="entry name" value="EPOXHYDRLASE"/>
</dbReference>
<name>A0A543FXD8_9PSEU</name>
<evidence type="ECO:0000313" key="3">
    <source>
        <dbReference type="EMBL" id="TQM38502.1"/>
    </source>
</evidence>